<gene>
    <name evidence="8" type="ORF">KH265_00990</name>
</gene>
<name>A0A943T9H0_9MICC</name>
<keyword evidence="2 6" id="KW-0812">Transmembrane</keyword>
<keyword evidence="4 6" id="KW-0472">Membrane</keyword>
<proteinExistence type="predicted"/>
<evidence type="ECO:0000256" key="4">
    <source>
        <dbReference type="ARBA" id="ARBA00023136"/>
    </source>
</evidence>
<evidence type="ECO:0000256" key="6">
    <source>
        <dbReference type="SAM" id="Phobius"/>
    </source>
</evidence>
<evidence type="ECO:0000259" key="7">
    <source>
        <dbReference type="Pfam" id="PF13515"/>
    </source>
</evidence>
<organism evidence="8 9">
    <name type="scientific">Rothia mucilaginosa</name>
    <dbReference type="NCBI Taxonomy" id="43675"/>
    <lineage>
        <taxon>Bacteria</taxon>
        <taxon>Bacillati</taxon>
        <taxon>Actinomycetota</taxon>
        <taxon>Actinomycetes</taxon>
        <taxon>Micrococcales</taxon>
        <taxon>Micrococcaceae</taxon>
        <taxon>Rothia</taxon>
    </lineage>
</organism>
<protein>
    <submittedName>
        <fullName evidence="8">FUSC family protein</fullName>
    </submittedName>
</protein>
<accession>A0A943T9H0</accession>
<feature type="compositionally biased region" description="Basic and acidic residues" evidence="5">
    <location>
        <begin position="458"/>
        <end position="468"/>
    </location>
</feature>
<dbReference type="Pfam" id="PF13515">
    <property type="entry name" value="FUSC_2"/>
    <property type="match status" value="1"/>
</dbReference>
<evidence type="ECO:0000256" key="2">
    <source>
        <dbReference type="ARBA" id="ARBA00022692"/>
    </source>
</evidence>
<dbReference type="GO" id="GO:0016020">
    <property type="term" value="C:membrane"/>
    <property type="evidence" value="ECO:0007669"/>
    <property type="project" value="UniProtKB-SubCell"/>
</dbReference>
<feature type="region of interest" description="Disordered" evidence="5">
    <location>
        <begin position="448"/>
        <end position="468"/>
    </location>
</feature>
<evidence type="ECO:0000313" key="9">
    <source>
        <dbReference type="Proteomes" id="UP000739069"/>
    </source>
</evidence>
<feature type="transmembrane region" description="Helical" evidence="6">
    <location>
        <begin position="83"/>
        <end position="103"/>
    </location>
</feature>
<comment type="subcellular location">
    <subcellularLocation>
        <location evidence="1">Membrane</location>
        <topology evidence="1">Multi-pass membrane protein</topology>
    </subcellularLocation>
</comment>
<feature type="domain" description="Integral membrane bound transporter" evidence="7">
    <location>
        <begin position="47"/>
        <end position="167"/>
    </location>
</feature>
<dbReference type="EMBL" id="JAGZXI010000001">
    <property type="protein sequence ID" value="MBS6634233.1"/>
    <property type="molecule type" value="Genomic_DNA"/>
</dbReference>
<feature type="transmembrane region" description="Helical" evidence="6">
    <location>
        <begin position="109"/>
        <end position="125"/>
    </location>
</feature>
<dbReference type="AlphaFoldDB" id="A0A943T9H0"/>
<comment type="caution">
    <text evidence="8">The sequence shown here is derived from an EMBL/GenBank/DDBJ whole genome shotgun (WGS) entry which is preliminary data.</text>
</comment>
<dbReference type="Proteomes" id="UP000739069">
    <property type="component" value="Unassembled WGS sequence"/>
</dbReference>
<evidence type="ECO:0000256" key="3">
    <source>
        <dbReference type="ARBA" id="ARBA00022989"/>
    </source>
</evidence>
<sequence length="468" mass="52177">MMVLMARFTEILRTTEQNTRQFIREGIHRVRADFFQSVQIVAASMGAWLFSERVLGHHEPIFAPVAALVSLGYVSGAKHSRRILEVSFGVTLGILIGDLLLILLGHGTWQAAVVLFLTVIIARFIDKGIIFTIQLSFQACFTLLLPVPDDAFTRSFDGLVGGAFAFLAMYLMPRDPRKNPRERATTLMDAFAKVFTLSSEAIRHYDYNKAYQSLLDARALQPLYDACRGDLITAQGMNELSWNSRKSKGELERMSKTLAAIDLAIRNDRVLNRRMASTIHHVQLRAAAQVSLSKALDELSLASQSIGLGMSSPKKEEREYYMKKAQDRMVHLAGTLEPRYMGVASFEGESLVLMLRLIVVDFLEATGMSHKDALDKLMPLGEAMTEHAPSTSVLPVVDLHVSPEEMEARAAEMGAATVAGSVPENASESIHRQSDRLHTRSLNIILHENEEENVTQPRTDRPSQVRRD</sequence>
<dbReference type="InterPro" id="IPR049453">
    <property type="entry name" value="Memb_transporter_dom"/>
</dbReference>
<reference evidence="8" key="1">
    <citation type="submission" date="2021-02" db="EMBL/GenBank/DDBJ databases">
        <title>Infant gut strain persistence is associated with maternal origin, phylogeny, and functional potential including surface adhesion and iron acquisition.</title>
        <authorList>
            <person name="Lou Y.C."/>
        </authorList>
    </citation>
    <scope>NUCLEOTIDE SEQUENCE</scope>
    <source>
        <strain evidence="8">L1_008_092G1_dasL1_008_092G1_concoct_16</strain>
    </source>
</reference>
<feature type="transmembrane region" description="Helical" evidence="6">
    <location>
        <begin position="154"/>
        <end position="173"/>
    </location>
</feature>
<evidence type="ECO:0000256" key="5">
    <source>
        <dbReference type="SAM" id="MobiDB-lite"/>
    </source>
</evidence>
<keyword evidence="3 6" id="KW-1133">Transmembrane helix</keyword>
<evidence type="ECO:0000256" key="1">
    <source>
        <dbReference type="ARBA" id="ARBA00004141"/>
    </source>
</evidence>
<evidence type="ECO:0000313" key="8">
    <source>
        <dbReference type="EMBL" id="MBS6634233.1"/>
    </source>
</evidence>